<evidence type="ECO:0000313" key="2">
    <source>
        <dbReference type="EMBL" id="MCL1106912.1"/>
    </source>
</evidence>
<name>A0A9X1Z8G0_9GAMM</name>
<dbReference type="Proteomes" id="UP001139408">
    <property type="component" value="Unassembled WGS sequence"/>
</dbReference>
<gene>
    <name evidence="2" type="ORF">L2749_16910</name>
</gene>
<protein>
    <submittedName>
        <fullName evidence="2">Uncharacterized protein</fullName>
    </submittedName>
</protein>
<feature type="region of interest" description="Disordered" evidence="1">
    <location>
        <begin position="19"/>
        <end position="50"/>
    </location>
</feature>
<sequence length="50" mass="5421">MKTTSSLWVGALWQAAMPMEQENQASNKRASVAESSSPVTQQTQQTINPA</sequence>
<dbReference type="AlphaFoldDB" id="A0A9X1Z8G0"/>
<proteinExistence type="predicted"/>
<accession>A0A9X1Z8G0</accession>
<reference evidence="2" key="1">
    <citation type="submission" date="2022-01" db="EMBL/GenBank/DDBJ databases">
        <title>Whole genome-based taxonomy of the Shewanellaceae.</title>
        <authorList>
            <person name="Martin-Rodriguez A.J."/>
        </authorList>
    </citation>
    <scope>NUCLEOTIDE SEQUENCE</scope>
    <source>
        <strain evidence="2">DSM 23803</strain>
    </source>
</reference>
<comment type="caution">
    <text evidence="2">The sequence shown here is derived from an EMBL/GenBank/DDBJ whole genome shotgun (WGS) entry which is preliminary data.</text>
</comment>
<feature type="compositionally biased region" description="Polar residues" evidence="1">
    <location>
        <begin position="21"/>
        <end position="39"/>
    </location>
</feature>
<feature type="compositionally biased region" description="Low complexity" evidence="1">
    <location>
        <begin position="40"/>
        <end position="50"/>
    </location>
</feature>
<evidence type="ECO:0000313" key="3">
    <source>
        <dbReference type="Proteomes" id="UP001139408"/>
    </source>
</evidence>
<organism evidence="2 3">
    <name type="scientific">Shewanella algicola</name>
    <dbReference type="NCBI Taxonomy" id="640633"/>
    <lineage>
        <taxon>Bacteria</taxon>
        <taxon>Pseudomonadati</taxon>
        <taxon>Pseudomonadota</taxon>
        <taxon>Gammaproteobacteria</taxon>
        <taxon>Alteromonadales</taxon>
        <taxon>Shewanellaceae</taxon>
        <taxon>Shewanella</taxon>
    </lineage>
</organism>
<dbReference type="RefSeq" id="WP_188926193.1">
    <property type="nucleotide sequence ID" value="NZ_BMQI01000041.1"/>
</dbReference>
<evidence type="ECO:0000256" key="1">
    <source>
        <dbReference type="SAM" id="MobiDB-lite"/>
    </source>
</evidence>
<dbReference type="EMBL" id="JAKILJ010000044">
    <property type="protein sequence ID" value="MCL1106912.1"/>
    <property type="molecule type" value="Genomic_DNA"/>
</dbReference>
<keyword evidence="3" id="KW-1185">Reference proteome</keyword>